<evidence type="ECO:0000313" key="2">
    <source>
        <dbReference type="Proteomes" id="UP001623348"/>
    </source>
</evidence>
<sequence length="243" mass="28061">MGDFSHPDICWRDSTAGHKQSRRFLEYVDDNFLLQVIEEPTRRGAMLDLVLTNKEGLVGNVKLKGSLGCSDHDMVEFKILRAARRVHSKLTTPDFKRADFGLFRDLLGRVPWDKALEGRGAQESWLVFKDHLLLPQERCIPAKRKPGKNAQGPAGMKKELLDKLKHKKEAYRGWKQGQVAWEEYRETVRAARDQVRKAKALIEISLARDVKDNKKSFYRYISDKRKMRENVSPLQKETGDLVT</sequence>
<name>A0ABC9Y592_GRUJA</name>
<proteinExistence type="predicted"/>
<gene>
    <name evidence="1" type="ORF">GRJ2_002937700</name>
</gene>
<comment type="caution">
    <text evidence="1">The sequence shown here is derived from an EMBL/GenBank/DDBJ whole genome shotgun (WGS) entry which is preliminary data.</text>
</comment>
<dbReference type="EMBL" id="BAAFJT010000040">
    <property type="protein sequence ID" value="GAB0204721.1"/>
    <property type="molecule type" value="Genomic_DNA"/>
</dbReference>
<reference evidence="1 2" key="1">
    <citation type="submission" date="2024-06" db="EMBL/GenBank/DDBJ databases">
        <title>The draft genome of Grus japonensis, version 3.</title>
        <authorList>
            <person name="Nabeshima K."/>
            <person name="Suzuki S."/>
            <person name="Onuma M."/>
        </authorList>
    </citation>
    <scope>NUCLEOTIDE SEQUENCE [LARGE SCALE GENOMIC DNA]</scope>
    <source>
        <strain evidence="1 2">451A</strain>
    </source>
</reference>
<dbReference type="PANTHER" id="PTHR33395:SF22">
    <property type="entry name" value="REVERSE TRANSCRIPTASE DOMAIN-CONTAINING PROTEIN"/>
    <property type="match status" value="1"/>
</dbReference>
<protein>
    <recommendedName>
        <fullName evidence="3">Glycerol kinase</fullName>
    </recommendedName>
</protein>
<evidence type="ECO:0008006" key="3">
    <source>
        <dbReference type="Google" id="ProtNLM"/>
    </source>
</evidence>
<dbReference type="AlphaFoldDB" id="A0ABC9Y592"/>
<accession>A0ABC9Y592</accession>
<keyword evidence="2" id="KW-1185">Reference proteome</keyword>
<evidence type="ECO:0000313" key="1">
    <source>
        <dbReference type="EMBL" id="GAB0204721.1"/>
    </source>
</evidence>
<dbReference type="Proteomes" id="UP001623348">
    <property type="component" value="Unassembled WGS sequence"/>
</dbReference>
<organism evidence="1 2">
    <name type="scientific">Grus japonensis</name>
    <name type="common">Japanese crane</name>
    <name type="synonym">Red-crowned crane</name>
    <dbReference type="NCBI Taxonomy" id="30415"/>
    <lineage>
        <taxon>Eukaryota</taxon>
        <taxon>Metazoa</taxon>
        <taxon>Chordata</taxon>
        <taxon>Craniata</taxon>
        <taxon>Vertebrata</taxon>
        <taxon>Euteleostomi</taxon>
        <taxon>Archelosauria</taxon>
        <taxon>Archosauria</taxon>
        <taxon>Dinosauria</taxon>
        <taxon>Saurischia</taxon>
        <taxon>Theropoda</taxon>
        <taxon>Coelurosauria</taxon>
        <taxon>Aves</taxon>
        <taxon>Neognathae</taxon>
        <taxon>Neoaves</taxon>
        <taxon>Gruiformes</taxon>
        <taxon>Gruidae</taxon>
        <taxon>Grus</taxon>
    </lineage>
</organism>
<dbReference type="PANTHER" id="PTHR33395">
    <property type="entry name" value="TRANSCRIPTASE, PUTATIVE-RELATED-RELATED"/>
    <property type="match status" value="1"/>
</dbReference>